<dbReference type="EMBL" id="CDMC01000014">
    <property type="protein sequence ID" value="CEL09508.1"/>
    <property type="molecule type" value="Genomic_DNA"/>
</dbReference>
<gene>
    <name evidence="3" type="ORF">ASPCAL12643</name>
</gene>
<dbReference type="GO" id="GO:0008270">
    <property type="term" value="F:zinc ion binding"/>
    <property type="evidence" value="ECO:0007669"/>
    <property type="project" value="UniProtKB-KW"/>
</dbReference>
<feature type="domain" description="C2H2-type" evidence="2">
    <location>
        <begin position="76"/>
        <end position="106"/>
    </location>
</feature>
<keyword evidence="1" id="KW-0479">Metal-binding</keyword>
<keyword evidence="4" id="KW-1185">Reference proteome</keyword>
<evidence type="ECO:0000256" key="1">
    <source>
        <dbReference type="PROSITE-ProRule" id="PRU00042"/>
    </source>
</evidence>
<keyword evidence="1" id="KW-0863">Zinc-finger</keyword>
<dbReference type="PROSITE" id="PS50157">
    <property type="entry name" value="ZINC_FINGER_C2H2_2"/>
    <property type="match status" value="1"/>
</dbReference>
<reference evidence="4" key="1">
    <citation type="journal article" date="2016" name="Genome Announc.">
        <title>Draft genome sequences of fungus Aspergillus calidoustus.</title>
        <authorList>
            <person name="Horn F."/>
            <person name="Linde J."/>
            <person name="Mattern D.J."/>
            <person name="Walther G."/>
            <person name="Guthke R."/>
            <person name="Scherlach K."/>
            <person name="Martin K."/>
            <person name="Brakhage A.A."/>
            <person name="Petzke L."/>
            <person name="Valiante V."/>
        </authorList>
    </citation>
    <scope>NUCLEOTIDE SEQUENCE [LARGE SCALE GENOMIC DNA]</scope>
    <source>
        <strain evidence="4">SF006504</strain>
    </source>
</reference>
<evidence type="ECO:0000313" key="4">
    <source>
        <dbReference type="Proteomes" id="UP000054771"/>
    </source>
</evidence>
<dbReference type="InterPro" id="IPR013087">
    <property type="entry name" value="Znf_C2H2_type"/>
</dbReference>
<dbReference type="OrthoDB" id="10546294at2759"/>
<name>A0A0U5H679_ASPCI</name>
<accession>A0A0U5H679</accession>
<organism evidence="3 4">
    <name type="scientific">Aspergillus calidoustus</name>
    <dbReference type="NCBI Taxonomy" id="454130"/>
    <lineage>
        <taxon>Eukaryota</taxon>
        <taxon>Fungi</taxon>
        <taxon>Dikarya</taxon>
        <taxon>Ascomycota</taxon>
        <taxon>Pezizomycotina</taxon>
        <taxon>Eurotiomycetes</taxon>
        <taxon>Eurotiomycetidae</taxon>
        <taxon>Eurotiales</taxon>
        <taxon>Aspergillaceae</taxon>
        <taxon>Aspergillus</taxon>
        <taxon>Aspergillus subgen. Nidulantes</taxon>
    </lineage>
</organism>
<evidence type="ECO:0000313" key="3">
    <source>
        <dbReference type="EMBL" id="CEL09508.1"/>
    </source>
</evidence>
<keyword evidence="1" id="KW-0862">Zinc</keyword>
<evidence type="ECO:0000259" key="2">
    <source>
        <dbReference type="PROSITE" id="PS50157"/>
    </source>
</evidence>
<sequence length="177" mass="20202">MPKRKREDGAGSFMASALRCVLQSRLQRILDNLHQGEPNCDALATIAVSVTHIEKAMNISYEVPHPLYSELGRGRLKCRFRNCDQEASNIFNFNTHLKRFHSDLRPFIQATVCPSCDVDCRTPKALNGHEKSEHSATYKSRPEMFTPFFCPFQRMSTQLAEGRVLMLQQMTNSASRH</sequence>
<dbReference type="Proteomes" id="UP000054771">
    <property type="component" value="Unassembled WGS sequence"/>
</dbReference>
<dbReference type="AlphaFoldDB" id="A0A0U5H679"/>
<dbReference type="SMART" id="SM00355">
    <property type="entry name" value="ZnF_C2H2"/>
    <property type="match status" value="2"/>
</dbReference>
<proteinExistence type="predicted"/>
<protein>
    <recommendedName>
        <fullName evidence="2">C2H2-type domain-containing protein</fullName>
    </recommendedName>
</protein>